<feature type="domain" description="RDD" evidence="6">
    <location>
        <begin position="56"/>
        <end position="129"/>
    </location>
</feature>
<dbReference type="Proteomes" id="UP001141183">
    <property type="component" value="Unassembled WGS sequence"/>
</dbReference>
<dbReference type="GO" id="GO:0016020">
    <property type="term" value="C:membrane"/>
    <property type="evidence" value="ECO:0007669"/>
    <property type="project" value="UniProtKB-SubCell"/>
</dbReference>
<reference evidence="7" key="1">
    <citation type="submission" date="2022-05" db="EMBL/GenBank/DDBJ databases">
        <title>Draft genome sequence of Clostridium tertium strain CP3 isolated from Peru.</title>
        <authorList>
            <person name="Hurtado R."/>
            <person name="Lima L."/>
            <person name="Sousa T."/>
            <person name="Jaiswal A.K."/>
            <person name="Tiwari S."/>
            <person name="Maturrano L."/>
            <person name="Brenig B."/>
            <person name="Azevedo V."/>
        </authorList>
    </citation>
    <scope>NUCLEOTIDE SEQUENCE</scope>
    <source>
        <strain evidence="7">CP3</strain>
    </source>
</reference>
<dbReference type="InterPro" id="IPR010432">
    <property type="entry name" value="RDD"/>
</dbReference>
<evidence type="ECO:0000313" key="8">
    <source>
        <dbReference type="Proteomes" id="UP001141183"/>
    </source>
</evidence>
<evidence type="ECO:0000256" key="2">
    <source>
        <dbReference type="ARBA" id="ARBA00022692"/>
    </source>
</evidence>
<evidence type="ECO:0000256" key="3">
    <source>
        <dbReference type="ARBA" id="ARBA00022989"/>
    </source>
</evidence>
<name>A0A9X3XJ71_9CLOT</name>
<keyword evidence="3 5" id="KW-1133">Transmembrane helix</keyword>
<accession>A0A9X3XJ71</accession>
<dbReference type="Pfam" id="PF06271">
    <property type="entry name" value="RDD"/>
    <property type="match status" value="1"/>
</dbReference>
<keyword evidence="2 5" id="KW-0812">Transmembrane</keyword>
<evidence type="ECO:0000256" key="1">
    <source>
        <dbReference type="ARBA" id="ARBA00004141"/>
    </source>
</evidence>
<feature type="transmembrane region" description="Helical" evidence="5">
    <location>
        <begin position="69"/>
        <end position="93"/>
    </location>
</feature>
<proteinExistence type="predicted"/>
<sequence>MVDREDAGMDNGEEVVNNEVINNDEVNNEELNKDIEVTEEDNAINGEVKEDGKAVKFIKRLLAATIDQIVAIAFALLLLLIFDFLLKFVGFYIAQRQPMFLVIYVITNILYSTICESTKLGRTIGKKTMLK</sequence>
<protein>
    <submittedName>
        <fullName evidence="7">RDD family protein</fullName>
    </submittedName>
</protein>
<gene>
    <name evidence="7" type="ORF">NE398_10685</name>
</gene>
<organism evidence="7 8">
    <name type="scientific">Clostridium tertium</name>
    <dbReference type="NCBI Taxonomy" id="1559"/>
    <lineage>
        <taxon>Bacteria</taxon>
        <taxon>Bacillati</taxon>
        <taxon>Bacillota</taxon>
        <taxon>Clostridia</taxon>
        <taxon>Eubacteriales</taxon>
        <taxon>Clostridiaceae</taxon>
        <taxon>Clostridium</taxon>
    </lineage>
</organism>
<keyword evidence="4 5" id="KW-0472">Membrane</keyword>
<comment type="caution">
    <text evidence="7">The sequence shown here is derived from an EMBL/GenBank/DDBJ whole genome shotgun (WGS) entry which is preliminary data.</text>
</comment>
<feature type="transmembrane region" description="Helical" evidence="5">
    <location>
        <begin position="99"/>
        <end position="121"/>
    </location>
</feature>
<keyword evidence="8" id="KW-1185">Reference proteome</keyword>
<dbReference type="EMBL" id="JAMRYU010000010">
    <property type="protein sequence ID" value="MDC4240625.1"/>
    <property type="molecule type" value="Genomic_DNA"/>
</dbReference>
<evidence type="ECO:0000256" key="4">
    <source>
        <dbReference type="ARBA" id="ARBA00023136"/>
    </source>
</evidence>
<dbReference type="GeneID" id="93044535"/>
<comment type="subcellular location">
    <subcellularLocation>
        <location evidence="1">Membrane</location>
        <topology evidence="1">Multi-pass membrane protein</topology>
    </subcellularLocation>
</comment>
<evidence type="ECO:0000256" key="5">
    <source>
        <dbReference type="SAM" id="Phobius"/>
    </source>
</evidence>
<evidence type="ECO:0000259" key="6">
    <source>
        <dbReference type="Pfam" id="PF06271"/>
    </source>
</evidence>
<dbReference type="AlphaFoldDB" id="A0A9X3XJ71"/>
<evidence type="ECO:0000313" key="7">
    <source>
        <dbReference type="EMBL" id="MDC4240625.1"/>
    </source>
</evidence>
<dbReference type="RefSeq" id="WP_008676743.1">
    <property type="nucleotide sequence ID" value="NZ_BAAACM010000019.1"/>
</dbReference>